<sequence>MGTRGEKMASNACKELETRRKRKNGGRGVMRKRLHPRRCHLTMALVARRAPIGEAGRSNVWVRFARPLHLPAIG</sequence>
<proteinExistence type="predicted"/>
<accession>M5SBI4</accession>
<comment type="caution">
    <text evidence="2">The sequence shown here is derived from an EMBL/GenBank/DDBJ whole genome shotgun (WGS) entry which is preliminary data.</text>
</comment>
<dbReference type="STRING" id="1263868.RESH_05885"/>
<reference evidence="2 3" key="1">
    <citation type="journal article" date="2013" name="Mar. Genomics">
        <title>Expression of sulfatases in Rhodopirellula baltica and the diversity of sulfatases in the genus Rhodopirellula.</title>
        <authorList>
            <person name="Wegner C.E."/>
            <person name="Richter-Heitmann T."/>
            <person name="Klindworth A."/>
            <person name="Klockow C."/>
            <person name="Richter M."/>
            <person name="Achstetter T."/>
            <person name="Glockner F.O."/>
            <person name="Harder J."/>
        </authorList>
    </citation>
    <scope>NUCLEOTIDE SEQUENCE [LARGE SCALE GENOMIC DNA]</scope>
    <source>
        <strain evidence="2 3">SH398</strain>
    </source>
</reference>
<dbReference type="Proteomes" id="UP000011996">
    <property type="component" value="Unassembled WGS sequence"/>
</dbReference>
<feature type="compositionally biased region" description="Basic residues" evidence="1">
    <location>
        <begin position="19"/>
        <end position="32"/>
    </location>
</feature>
<feature type="region of interest" description="Disordered" evidence="1">
    <location>
        <begin position="1"/>
        <end position="32"/>
    </location>
</feature>
<dbReference type="AlphaFoldDB" id="M5SBI4"/>
<dbReference type="EMBL" id="ANOF01000193">
    <property type="protein sequence ID" value="EMI23514.1"/>
    <property type="molecule type" value="Genomic_DNA"/>
</dbReference>
<evidence type="ECO:0000256" key="1">
    <source>
        <dbReference type="SAM" id="MobiDB-lite"/>
    </source>
</evidence>
<evidence type="ECO:0000313" key="2">
    <source>
        <dbReference type="EMBL" id="EMI23514.1"/>
    </source>
</evidence>
<protein>
    <submittedName>
        <fullName evidence="2">Uncharacterized protein</fullName>
    </submittedName>
</protein>
<gene>
    <name evidence="2" type="ORF">RESH_05885</name>
</gene>
<name>M5SBI4_9BACT</name>
<evidence type="ECO:0000313" key="3">
    <source>
        <dbReference type="Proteomes" id="UP000011996"/>
    </source>
</evidence>
<organism evidence="2 3">
    <name type="scientific">Rhodopirellula europaea SH398</name>
    <dbReference type="NCBI Taxonomy" id="1263868"/>
    <lineage>
        <taxon>Bacteria</taxon>
        <taxon>Pseudomonadati</taxon>
        <taxon>Planctomycetota</taxon>
        <taxon>Planctomycetia</taxon>
        <taxon>Pirellulales</taxon>
        <taxon>Pirellulaceae</taxon>
        <taxon>Rhodopirellula</taxon>
    </lineage>
</organism>